<protein>
    <submittedName>
        <fullName evidence="2">ThiJ/PfpI family protein</fullName>
    </submittedName>
</protein>
<dbReference type="AlphaFoldDB" id="A0AAI9TVF3"/>
<name>A0AAI9TVF3_9PEZI</name>
<dbReference type="EMBL" id="MPDP01000318">
    <property type="protein sequence ID" value="KAK1446600.1"/>
    <property type="molecule type" value="Genomic_DNA"/>
</dbReference>
<feature type="domain" description="DJ-1/PfpI" evidence="1">
    <location>
        <begin position="95"/>
        <end position="152"/>
    </location>
</feature>
<dbReference type="InterPro" id="IPR002818">
    <property type="entry name" value="DJ-1/PfpI"/>
</dbReference>
<dbReference type="InterPro" id="IPR053175">
    <property type="entry name" value="DHMBA_Reg_Transcription_Factor"/>
</dbReference>
<gene>
    <name evidence="2" type="ORF">CCUS01_12348</name>
</gene>
<evidence type="ECO:0000259" key="1">
    <source>
        <dbReference type="Pfam" id="PF01965"/>
    </source>
</evidence>
<dbReference type="Pfam" id="PF01965">
    <property type="entry name" value="DJ-1_PfpI"/>
    <property type="match status" value="1"/>
</dbReference>
<dbReference type="CDD" id="cd03141">
    <property type="entry name" value="GATase1_Hsp31_like"/>
    <property type="match status" value="1"/>
</dbReference>
<comment type="caution">
    <text evidence="2">The sequence shown here is derived from an EMBL/GenBank/DDBJ whole genome shotgun (WGS) entry which is preliminary data.</text>
</comment>
<organism evidence="2 3">
    <name type="scientific">Colletotrichum cuscutae</name>
    <dbReference type="NCBI Taxonomy" id="1209917"/>
    <lineage>
        <taxon>Eukaryota</taxon>
        <taxon>Fungi</taxon>
        <taxon>Dikarya</taxon>
        <taxon>Ascomycota</taxon>
        <taxon>Pezizomycotina</taxon>
        <taxon>Sordariomycetes</taxon>
        <taxon>Hypocreomycetidae</taxon>
        <taxon>Glomerellales</taxon>
        <taxon>Glomerellaceae</taxon>
        <taxon>Colletotrichum</taxon>
        <taxon>Colletotrichum acutatum species complex</taxon>
    </lineage>
</organism>
<evidence type="ECO:0000313" key="2">
    <source>
        <dbReference type="EMBL" id="KAK1446600.1"/>
    </source>
</evidence>
<dbReference type="Gene3D" id="3.40.50.880">
    <property type="match status" value="1"/>
</dbReference>
<dbReference type="PANTHER" id="PTHR38791:SF1">
    <property type="entry name" value="TRANSCRIPTION FACTOR, PUTATIVE-RELATED"/>
    <property type="match status" value="1"/>
</dbReference>
<accession>A0AAI9TVF3</accession>
<dbReference type="SUPFAM" id="SSF52317">
    <property type="entry name" value="Class I glutamine amidotransferase-like"/>
    <property type="match status" value="1"/>
</dbReference>
<dbReference type="Proteomes" id="UP001239213">
    <property type="component" value="Unassembled WGS sequence"/>
</dbReference>
<keyword evidence="3" id="KW-1185">Reference proteome</keyword>
<proteinExistence type="predicted"/>
<dbReference type="PANTHER" id="PTHR38791">
    <property type="entry name" value="ZN(II)2CYS6 TRANSCRIPTION FACTOR (EUROFUNG)-RELATED-RELATED"/>
    <property type="match status" value="1"/>
</dbReference>
<reference evidence="2" key="1">
    <citation type="submission" date="2016-11" db="EMBL/GenBank/DDBJ databases">
        <title>The genome sequence of Colletotrichum cuscutae.</title>
        <authorList>
            <person name="Baroncelli R."/>
        </authorList>
    </citation>
    <scope>NUCLEOTIDE SEQUENCE</scope>
    <source>
        <strain evidence="2">IMI 304802</strain>
    </source>
</reference>
<sequence>MSTRPKLLVVLTSQDILPTREDFKTGWYLPEFVHSYNALAPHVDLVIASPKGGVAPLDPYSVEDSRDDVGCQRFLKDEKDLWEQTETLSSFIGRSAEFAGVFYVGGHGPMFDLAVDQVSHSIIREFYEAGKIVSAVCHGPGALVNVKLTNGEYLVKDSEVTGFSNAEEDAYSFTDAMPFILETELRNHGGRKKATLELSWDTRARYAFFSTYIQGFTRSMGEIAYHYRNAQTLDHLSAGVEAASLAFLAVELDSPNLLLLANSSYVTAIRRLNHTLSSLDPDEAERALQTILLLDMYEKLVHRDSGKSQAWLSHAQGGLSLLGARETSIVSTPTGCQVAARLVTAVTVSCATVGDRIPPELTKARRNIGYRVKSVKWTFLGVLAQIVNLKSDIVHGRISTLDLLAKAKGLDERIDTLDKARPSSWKPKTIQVTADERVLGLFYDIYPDHYITQVSNAICTIRLILYHLLKTYVSEESRPKEDTFHGTNRDSVNQMCASVPQFILPGVHKTNSLPFSPVQRLHCSTFLAPLYLINQVSEDEKVKAWVHQCLKFMGQSGRLKSAKEILYVTQTAPDLDYWTVFAMTGSYALGA</sequence>
<dbReference type="InterPro" id="IPR029062">
    <property type="entry name" value="Class_I_gatase-like"/>
</dbReference>
<evidence type="ECO:0000313" key="3">
    <source>
        <dbReference type="Proteomes" id="UP001239213"/>
    </source>
</evidence>